<reference evidence="1" key="1">
    <citation type="journal article" date="2015" name="Nature">
        <title>Complex archaea that bridge the gap between prokaryotes and eukaryotes.</title>
        <authorList>
            <person name="Spang A."/>
            <person name="Saw J.H."/>
            <person name="Jorgensen S.L."/>
            <person name="Zaremba-Niedzwiedzka K."/>
            <person name="Martijn J."/>
            <person name="Lind A.E."/>
            <person name="van Eijk R."/>
            <person name="Schleper C."/>
            <person name="Guy L."/>
            <person name="Ettema T.J."/>
        </authorList>
    </citation>
    <scope>NUCLEOTIDE SEQUENCE</scope>
</reference>
<dbReference type="EMBL" id="LAZR01000062">
    <property type="protein sequence ID" value="KKN96880.1"/>
    <property type="molecule type" value="Genomic_DNA"/>
</dbReference>
<protein>
    <submittedName>
        <fullName evidence="1">Uncharacterized protein</fullName>
    </submittedName>
</protein>
<sequence>MLEAAIVGRVGAGSLKGLEDQISKWLTASGGDITDQEIKRLAGRKFAQPFKQRDVLDAISRTRSRLGLHEAEERTPELDTMHTQLTGAGLEPQVKSSADGPDFEFGTEEEAKKAAEILMKAGYGIRANNRQGKTYRVSASWNKDLSEADRDDIQPVYGWLTPENEWIQADYLGHDNAVLWWYLEKYVTTPQAKRIFHRIREARHRWKVMPEPEEWIEAGLPPGDYSLIRERSQGGFKIYWRDEWAFARGWVRSTGHGLQVPQRDIPDHQLKALQERYSRYLPPRSPGAPQEFYIDYGAKVDDSQKVPYLTFLYADSMRDLYAPRRREPGFLQGPQFFQPESVGATVLDILNG</sequence>
<name>A0A0F9UV17_9ZZZZ</name>
<accession>A0A0F9UV17</accession>
<gene>
    <name evidence="1" type="ORF">LCGC14_0165240</name>
</gene>
<proteinExistence type="predicted"/>
<comment type="caution">
    <text evidence="1">The sequence shown here is derived from an EMBL/GenBank/DDBJ whole genome shotgun (WGS) entry which is preliminary data.</text>
</comment>
<dbReference type="AlphaFoldDB" id="A0A0F9UV17"/>
<organism evidence="1">
    <name type="scientific">marine sediment metagenome</name>
    <dbReference type="NCBI Taxonomy" id="412755"/>
    <lineage>
        <taxon>unclassified sequences</taxon>
        <taxon>metagenomes</taxon>
        <taxon>ecological metagenomes</taxon>
    </lineage>
</organism>
<evidence type="ECO:0000313" key="1">
    <source>
        <dbReference type="EMBL" id="KKN96880.1"/>
    </source>
</evidence>